<evidence type="ECO:0000313" key="1">
    <source>
        <dbReference type="EMBL" id="BDG17752.1"/>
    </source>
</evidence>
<keyword evidence="2" id="KW-1185">Reference proteome</keyword>
<gene>
    <name evidence="1" type="ORF">TbrSNM41_24860</name>
</gene>
<geneLocation type="plasmid" evidence="1 2">
    <name>pTbrSNM4-1b</name>
</geneLocation>
<proteinExistence type="predicted"/>
<dbReference type="Proteomes" id="UP000831120">
    <property type="component" value="Plasmid pTbrSNM4-1b"/>
</dbReference>
<accession>A0ABN6NL11</accession>
<evidence type="ECO:0000313" key="2">
    <source>
        <dbReference type="Proteomes" id="UP000831120"/>
    </source>
</evidence>
<sequence length="60" mass="6452">MACLRPLTRSAGLSFGDRACLALGERLGLCALAPEPWWVGLTLGVRLEVSPTWCAIPQAR</sequence>
<dbReference type="EMBL" id="AP025594">
    <property type="protein sequence ID" value="BDG17752.1"/>
    <property type="molecule type" value="Genomic_DNA"/>
</dbReference>
<name>A0ABN6NL11_THEBO</name>
<reference evidence="1 2" key="1">
    <citation type="journal article" date="2022" name="Microbiol. Resour. Announc.">
        <title>Complete Genome Sequences of Thermus Strains Isolated from Senami Hot Spring in Japan.</title>
        <authorList>
            <person name="Miyazaki K."/>
        </authorList>
    </citation>
    <scope>NUCLEOTIDE SEQUENCE [LARGE SCALE GENOMIC DNA]</scope>
    <source>
        <strain evidence="1 2">SNM4-1</strain>
        <plasmid evidence="1 2">pTbrSNM4-1b</plasmid>
    </source>
</reference>
<protein>
    <submittedName>
        <fullName evidence="1">Uncharacterized protein</fullName>
    </submittedName>
</protein>
<organism evidence="1 2">
    <name type="scientific">Thermus brockianus</name>
    <dbReference type="NCBI Taxonomy" id="56956"/>
    <lineage>
        <taxon>Bacteria</taxon>
        <taxon>Thermotogati</taxon>
        <taxon>Deinococcota</taxon>
        <taxon>Deinococci</taxon>
        <taxon>Thermales</taxon>
        <taxon>Thermaceae</taxon>
        <taxon>Thermus</taxon>
    </lineage>
</organism>
<keyword evidence="1" id="KW-0614">Plasmid</keyword>
<dbReference type="RefSeq" id="WP_071678160.1">
    <property type="nucleotide sequence ID" value="NZ_AP025594.1"/>
</dbReference>